<sequence>MDRLKVWNIIDLKKEYKLFGTIWVFKGKKNHSNQVIEQKAHLCAQGFRQTLGVDFDKTYAPTGRLNSLRALIAHACLNKLDFHHIDIKNAFLNAPLNKTVYLKIPQGLAIDCQQYCLHLEKAIYDLKEPPRAWYTRLQKWLQNAGFVTCKLDPCIFHRNNPEKVWIYVHVDDNAIFGKNLHIFKKEIDNDFEIKDMGPSNLLLGVKISQLEEGIGMDQQHFFESLL</sequence>
<accession>A0A9Q3JUN0</accession>
<dbReference type="AlphaFoldDB" id="A0A9Q3JUN0"/>
<dbReference type="InterPro" id="IPR043502">
    <property type="entry name" value="DNA/RNA_pol_sf"/>
</dbReference>
<dbReference type="OrthoDB" id="5017987at2759"/>
<dbReference type="Proteomes" id="UP000765509">
    <property type="component" value="Unassembled WGS sequence"/>
</dbReference>
<feature type="domain" description="Reverse transcriptase Ty1/copia-type" evidence="1">
    <location>
        <begin position="5"/>
        <end position="225"/>
    </location>
</feature>
<evidence type="ECO:0000259" key="1">
    <source>
        <dbReference type="Pfam" id="PF07727"/>
    </source>
</evidence>
<dbReference type="InterPro" id="IPR013103">
    <property type="entry name" value="RVT_2"/>
</dbReference>
<dbReference type="EMBL" id="AVOT02085121">
    <property type="protein sequence ID" value="MBW0569850.1"/>
    <property type="molecule type" value="Genomic_DNA"/>
</dbReference>
<gene>
    <name evidence="2" type="ORF">O181_109565</name>
</gene>
<proteinExistence type="predicted"/>
<evidence type="ECO:0000313" key="3">
    <source>
        <dbReference type="Proteomes" id="UP000765509"/>
    </source>
</evidence>
<dbReference type="Pfam" id="PF07727">
    <property type="entry name" value="RVT_2"/>
    <property type="match status" value="1"/>
</dbReference>
<name>A0A9Q3JUN0_9BASI</name>
<comment type="caution">
    <text evidence="2">The sequence shown here is derived from an EMBL/GenBank/DDBJ whole genome shotgun (WGS) entry which is preliminary data.</text>
</comment>
<evidence type="ECO:0000313" key="2">
    <source>
        <dbReference type="EMBL" id="MBW0569850.1"/>
    </source>
</evidence>
<reference evidence="2" key="1">
    <citation type="submission" date="2021-03" db="EMBL/GenBank/DDBJ databases">
        <title>Draft genome sequence of rust myrtle Austropuccinia psidii MF-1, a brazilian biotype.</title>
        <authorList>
            <person name="Quecine M.C."/>
            <person name="Pachon D.M.R."/>
            <person name="Bonatelli M.L."/>
            <person name="Correr F.H."/>
            <person name="Franceschini L.M."/>
            <person name="Leite T.F."/>
            <person name="Margarido G.R.A."/>
            <person name="Almeida C.A."/>
            <person name="Ferrarezi J.A."/>
            <person name="Labate C.A."/>
        </authorList>
    </citation>
    <scope>NUCLEOTIDE SEQUENCE</scope>
    <source>
        <strain evidence="2">MF-1</strain>
    </source>
</reference>
<dbReference type="SUPFAM" id="SSF56672">
    <property type="entry name" value="DNA/RNA polymerases"/>
    <property type="match status" value="1"/>
</dbReference>
<protein>
    <recommendedName>
        <fullName evidence="1">Reverse transcriptase Ty1/copia-type domain-containing protein</fullName>
    </recommendedName>
</protein>
<organism evidence="2 3">
    <name type="scientific">Austropuccinia psidii MF-1</name>
    <dbReference type="NCBI Taxonomy" id="1389203"/>
    <lineage>
        <taxon>Eukaryota</taxon>
        <taxon>Fungi</taxon>
        <taxon>Dikarya</taxon>
        <taxon>Basidiomycota</taxon>
        <taxon>Pucciniomycotina</taxon>
        <taxon>Pucciniomycetes</taxon>
        <taxon>Pucciniales</taxon>
        <taxon>Sphaerophragmiaceae</taxon>
        <taxon>Austropuccinia</taxon>
    </lineage>
</organism>
<keyword evidence="3" id="KW-1185">Reference proteome</keyword>